<evidence type="ECO:0000256" key="1">
    <source>
        <dbReference type="ARBA" id="ARBA00004651"/>
    </source>
</evidence>
<feature type="transmembrane region" description="Helical" evidence="6">
    <location>
        <begin position="136"/>
        <end position="155"/>
    </location>
</feature>
<feature type="transmembrane region" description="Helical" evidence="6">
    <location>
        <begin position="35"/>
        <end position="58"/>
    </location>
</feature>
<evidence type="ECO:0000256" key="4">
    <source>
        <dbReference type="ARBA" id="ARBA00022989"/>
    </source>
</evidence>
<comment type="caution">
    <text evidence="8">The sequence shown here is derived from an EMBL/GenBank/DDBJ whole genome shotgun (WGS) entry which is preliminary data.</text>
</comment>
<feature type="transmembrane region" description="Helical" evidence="6">
    <location>
        <begin position="78"/>
        <end position="100"/>
    </location>
</feature>
<gene>
    <name evidence="8" type="ORF">CGS46_06070</name>
</gene>
<dbReference type="GO" id="GO:0005886">
    <property type="term" value="C:plasma membrane"/>
    <property type="evidence" value="ECO:0007669"/>
    <property type="project" value="UniProtKB-SubCell"/>
</dbReference>
<dbReference type="InterPro" id="IPR015867">
    <property type="entry name" value="N-reg_PII/ATP_PRibTrfase_C"/>
</dbReference>
<feature type="transmembrane region" description="Helical" evidence="6">
    <location>
        <begin position="105"/>
        <end position="124"/>
    </location>
</feature>
<dbReference type="PANTHER" id="PTHR33545:SF5">
    <property type="entry name" value="UPF0750 MEMBRANE PROTEIN YITT"/>
    <property type="match status" value="1"/>
</dbReference>
<dbReference type="PIRSF" id="PIRSF006483">
    <property type="entry name" value="Membrane_protein_YitT"/>
    <property type="match status" value="1"/>
</dbReference>
<accession>A0A2A6ZBD6</accession>
<comment type="subcellular location">
    <subcellularLocation>
        <location evidence="1">Cell membrane</location>
        <topology evidence="1">Multi-pass membrane protein</topology>
    </subcellularLocation>
</comment>
<dbReference type="CDD" id="cd16380">
    <property type="entry name" value="YitT_C"/>
    <property type="match status" value="1"/>
</dbReference>
<dbReference type="PANTHER" id="PTHR33545">
    <property type="entry name" value="UPF0750 MEMBRANE PROTEIN YITT-RELATED"/>
    <property type="match status" value="1"/>
</dbReference>
<feature type="domain" description="DUF2179" evidence="7">
    <location>
        <begin position="250"/>
        <end position="304"/>
    </location>
</feature>
<dbReference type="AlphaFoldDB" id="A0A2A6ZBD6"/>
<keyword evidence="3 6" id="KW-0812">Transmembrane</keyword>
<evidence type="ECO:0000259" key="7">
    <source>
        <dbReference type="Pfam" id="PF10035"/>
    </source>
</evidence>
<evidence type="ECO:0000313" key="9">
    <source>
        <dbReference type="Proteomes" id="UP000220752"/>
    </source>
</evidence>
<organism evidence="8 9">
    <name type="scientific">Faecalibacterium langellae</name>
    <dbReference type="NCBI Taxonomy" id="3435293"/>
    <lineage>
        <taxon>Bacteria</taxon>
        <taxon>Bacillati</taxon>
        <taxon>Bacillota</taxon>
        <taxon>Clostridia</taxon>
        <taxon>Eubacteriales</taxon>
        <taxon>Oscillospiraceae</taxon>
        <taxon>Faecalibacterium</taxon>
    </lineage>
</organism>
<protein>
    <recommendedName>
        <fullName evidence="7">DUF2179 domain-containing protein</fullName>
    </recommendedName>
</protein>
<dbReference type="Pfam" id="PF10035">
    <property type="entry name" value="DUF2179"/>
    <property type="match status" value="1"/>
</dbReference>
<keyword evidence="4 6" id="KW-1133">Transmembrane helix</keyword>
<dbReference type="Pfam" id="PF02588">
    <property type="entry name" value="YitT_membrane"/>
    <property type="match status" value="1"/>
</dbReference>
<dbReference type="InterPro" id="IPR019264">
    <property type="entry name" value="DUF2179"/>
</dbReference>
<reference evidence="8 9" key="1">
    <citation type="journal article" date="2017" name="Front. Microbiol.">
        <title>New Insights into the Diversity of the Genus Faecalibacterium.</title>
        <authorList>
            <person name="Benevides L."/>
            <person name="Burman S."/>
            <person name="Martin R."/>
            <person name="Robert V."/>
            <person name="Thomas M."/>
            <person name="Miquel S."/>
            <person name="Chain F."/>
            <person name="Sokol H."/>
            <person name="Bermudez-Humaran L.G."/>
            <person name="Morrison M."/>
            <person name="Langella P."/>
            <person name="Azevedo V.A."/>
            <person name="Chatel J.M."/>
            <person name="Soares S."/>
        </authorList>
    </citation>
    <scope>NUCLEOTIDE SEQUENCE [LARGE SCALE GENOMIC DNA]</scope>
    <source>
        <strain evidence="9">CNCM I-4540</strain>
    </source>
</reference>
<name>A0A2A6ZBD6_9FIRM</name>
<dbReference type="Gene3D" id="3.30.70.120">
    <property type="match status" value="1"/>
</dbReference>
<proteinExistence type="predicted"/>
<sequence>MGETLDKCGFFRYHRRKKFKNEGQKMIKLSYEQQIAFNSLSIIVGNALYALTVVLFLVPSGLITGGATGIALGINRALGLPVSGVLFVINMTMLTVGWVLLGRRFAITTIASTVLSPLFLALWERVFTGFVLTDDLVLNTIFAGLGVGISLGITIRAGASTGGMDIPPLVLNKYFHIPVSASMLVFDMLILCLQAAFSPLQQCLYGIVMVIVYTVVLDKVLIFGTTRTEVKIISQHADDIREAIFTQLDRGVTVLHGEGGYSHEPEQVLLSIVSNRQLPKLEKLAHAIDPTCFMIVSHVTEVSGRGFSLDKNYQ</sequence>
<evidence type="ECO:0000256" key="2">
    <source>
        <dbReference type="ARBA" id="ARBA00022475"/>
    </source>
</evidence>
<keyword evidence="2" id="KW-1003">Cell membrane</keyword>
<evidence type="ECO:0000313" key="8">
    <source>
        <dbReference type="EMBL" id="PDX58673.1"/>
    </source>
</evidence>
<feature type="transmembrane region" description="Helical" evidence="6">
    <location>
        <begin position="203"/>
        <end position="222"/>
    </location>
</feature>
<dbReference type="InterPro" id="IPR003740">
    <property type="entry name" value="YitT"/>
</dbReference>
<keyword evidence="9" id="KW-1185">Reference proteome</keyword>
<feature type="transmembrane region" description="Helical" evidence="6">
    <location>
        <begin position="175"/>
        <end position="197"/>
    </location>
</feature>
<evidence type="ECO:0000256" key="6">
    <source>
        <dbReference type="SAM" id="Phobius"/>
    </source>
</evidence>
<evidence type="ECO:0000256" key="5">
    <source>
        <dbReference type="ARBA" id="ARBA00023136"/>
    </source>
</evidence>
<dbReference type="Proteomes" id="UP000220752">
    <property type="component" value="Unassembled WGS sequence"/>
</dbReference>
<dbReference type="EMBL" id="NMTQ01000022">
    <property type="protein sequence ID" value="PDX58673.1"/>
    <property type="molecule type" value="Genomic_DNA"/>
</dbReference>
<keyword evidence="5 6" id="KW-0472">Membrane</keyword>
<evidence type="ECO:0000256" key="3">
    <source>
        <dbReference type="ARBA" id="ARBA00022692"/>
    </source>
</evidence>
<dbReference type="InterPro" id="IPR051461">
    <property type="entry name" value="UPF0750_membrane"/>
</dbReference>